<dbReference type="SUPFAM" id="SSF56112">
    <property type="entry name" value="Protein kinase-like (PK-like)"/>
    <property type="match status" value="1"/>
</dbReference>
<reference evidence="2 3" key="1">
    <citation type="journal article" date="2024" name="IMA Fungus">
        <title>IMA Genome - F19 : A genome assembly and annotation guide to empower mycologists, including annotated draft genome sequences of Ceratocystis pirilliformis, Diaporthe australafricana, Fusarium ophioides, Paecilomyces lecythidis, and Sporothrix stenoceras.</title>
        <authorList>
            <person name="Aylward J."/>
            <person name="Wilson A.M."/>
            <person name="Visagie C.M."/>
            <person name="Spraker J."/>
            <person name="Barnes I."/>
            <person name="Buitendag C."/>
            <person name="Ceriani C."/>
            <person name="Del Mar Angel L."/>
            <person name="du Plessis D."/>
            <person name="Fuchs T."/>
            <person name="Gasser K."/>
            <person name="Kramer D."/>
            <person name="Li W."/>
            <person name="Munsamy K."/>
            <person name="Piso A."/>
            <person name="Price J.L."/>
            <person name="Sonnekus B."/>
            <person name="Thomas C."/>
            <person name="van der Nest A."/>
            <person name="van Dijk A."/>
            <person name="van Heerden A."/>
            <person name="van Vuuren N."/>
            <person name="Yilmaz N."/>
            <person name="Duong T.A."/>
            <person name="van der Merwe N.A."/>
            <person name="Wingfield M.J."/>
            <person name="Wingfield B.D."/>
        </authorList>
    </citation>
    <scope>NUCLEOTIDE SEQUENCE [LARGE SCALE GENOMIC DNA]</scope>
    <source>
        <strain evidence="2 3">CMW 18300</strain>
    </source>
</reference>
<dbReference type="PROSITE" id="PS50011">
    <property type="entry name" value="PROTEIN_KINASE_DOM"/>
    <property type="match status" value="1"/>
</dbReference>
<dbReference type="SMART" id="SM00220">
    <property type="entry name" value="S_TKc"/>
    <property type="match status" value="1"/>
</dbReference>
<dbReference type="InterPro" id="IPR011009">
    <property type="entry name" value="Kinase-like_dom_sf"/>
</dbReference>
<dbReference type="Pfam" id="PF06985">
    <property type="entry name" value="HET"/>
    <property type="match status" value="1"/>
</dbReference>
<evidence type="ECO:0000313" key="2">
    <source>
        <dbReference type="EMBL" id="KAL1877486.1"/>
    </source>
</evidence>
<dbReference type="Gene3D" id="3.30.200.20">
    <property type="entry name" value="Phosphorylase Kinase, domain 1"/>
    <property type="match status" value="1"/>
</dbReference>
<dbReference type="InterPro" id="IPR000719">
    <property type="entry name" value="Prot_kinase_dom"/>
</dbReference>
<dbReference type="Gene3D" id="1.10.510.10">
    <property type="entry name" value="Transferase(Phosphotransferase) domain 1"/>
    <property type="match status" value="1"/>
</dbReference>
<accession>A0ABR3XNB6</accession>
<dbReference type="InterPro" id="IPR010730">
    <property type="entry name" value="HET"/>
</dbReference>
<dbReference type="EMBL" id="JAWRVE010000014">
    <property type="protein sequence ID" value="KAL1877486.1"/>
    <property type="molecule type" value="Genomic_DNA"/>
</dbReference>
<dbReference type="Proteomes" id="UP001583177">
    <property type="component" value="Unassembled WGS sequence"/>
</dbReference>
<comment type="caution">
    <text evidence="2">The sequence shown here is derived from an EMBL/GenBank/DDBJ whole genome shotgun (WGS) entry which is preliminary data.</text>
</comment>
<protein>
    <recommendedName>
        <fullName evidence="1">Protein kinase domain-containing protein</fullName>
    </recommendedName>
</protein>
<name>A0ABR3XNB6_9PEZI</name>
<organism evidence="2 3">
    <name type="scientific">Diaporthe australafricana</name>
    <dbReference type="NCBI Taxonomy" id="127596"/>
    <lineage>
        <taxon>Eukaryota</taxon>
        <taxon>Fungi</taxon>
        <taxon>Dikarya</taxon>
        <taxon>Ascomycota</taxon>
        <taxon>Pezizomycotina</taxon>
        <taxon>Sordariomycetes</taxon>
        <taxon>Sordariomycetidae</taxon>
        <taxon>Diaporthales</taxon>
        <taxon>Diaporthaceae</taxon>
        <taxon>Diaporthe</taxon>
    </lineage>
</organism>
<dbReference type="Pfam" id="PF00069">
    <property type="entry name" value="Pkinase"/>
    <property type="match status" value="1"/>
</dbReference>
<keyword evidence="3" id="KW-1185">Reference proteome</keyword>
<dbReference type="CDD" id="cd00180">
    <property type="entry name" value="PKc"/>
    <property type="match status" value="1"/>
</dbReference>
<dbReference type="PANTHER" id="PTHR33112">
    <property type="entry name" value="DOMAIN PROTEIN, PUTATIVE-RELATED"/>
    <property type="match status" value="1"/>
</dbReference>
<dbReference type="PANTHER" id="PTHR33112:SF10">
    <property type="entry name" value="TOL"/>
    <property type="match status" value="1"/>
</dbReference>
<evidence type="ECO:0000313" key="3">
    <source>
        <dbReference type="Proteomes" id="UP001583177"/>
    </source>
</evidence>
<sequence>MESPPRAISADEIAGKFVAQFEVGGLHNPRFLPQGAFSDFIPRVRATLSSHFQDSDMERLVQYSATNRRVFLICVLGEWGDKDSFKNLQWILSAVTFKRREFSFKIPKERPLPYVKFQNTSASGGNGHFGMVCRVGLLEEHLKTEFPRYLSWTIEGSRRVCVVAVKQLRIDTASDTEIENFFKKEKGTLEIMKSLHHKHLIEAIATYERGSEKPEKYFVFPWASGGSLRGVWLDEAHLEDRPRVALTPWALQQIKGLAGGLTELYKKGTRHGDIKPENILLFAGDGDSQATRSLGTLVIADVGIAKFHAQETRARQQIGYVTTNKTGTLRYEPPEIELQPDKNISRKFDTWSMGCVILEFVISLLDGSPGKSKFDEELRGTEPRVDRFWHVDQSRKPIIHPVVQRWITRLWNDNEGSALGDLLALVESKLLVGDVKSRIYPDEMHEEICKIAKKSSKDSSYLWNRTSTILTESRNTTTGLASDVFHLSQETLPKMYGTLPTRVIDVGDGDGKPMRLVETVEGSSGRYLALSHRWGVLSKEQRFCTYDENITDLKKAIPYDRLPQSFQDAVRVTRALHVQYLWIDSLCIIQDNPADWESEASRMEDVFSNAYCTIAASSAESSLAGFLGERHQRDVVSIQTASGLLHLAEPIDNFGSHVENSVLSSRGWVLQERALSRRTIYFTTTQVYWECGQGVFCETLARLLNPQSQFLGDSNFPSLGLQFYKDERIRLVQYLYRKYSDLNLSEKSDRSKAIIGLQTRIARQFDSGAQYGVLWKWLERTILWYAESPGPLDKIKYNSDSSVPSWSWMAYYVRIGFLEIPFHGVEWTGNIKTPTVSDSDHKRWDGRLQVEASDLVITRSELVKKALLDGQNHESAKTCWSCVVVGKGKAPTEGNEVEYYVLLIRPVESKESDGLYIRVGVASLLSRDVSAGTRSVFLI</sequence>
<gene>
    <name evidence="2" type="ORF">Daus18300_002473</name>
</gene>
<evidence type="ECO:0000259" key="1">
    <source>
        <dbReference type="PROSITE" id="PS50011"/>
    </source>
</evidence>
<feature type="domain" description="Protein kinase" evidence="1">
    <location>
        <begin position="118"/>
        <end position="448"/>
    </location>
</feature>
<proteinExistence type="predicted"/>